<proteinExistence type="predicted"/>
<feature type="region of interest" description="Disordered" evidence="1">
    <location>
        <begin position="43"/>
        <end position="84"/>
    </location>
</feature>
<evidence type="ECO:0000313" key="2">
    <source>
        <dbReference type="EMBL" id="RNA13097.1"/>
    </source>
</evidence>
<comment type="caution">
    <text evidence="2">The sequence shown here is derived from an EMBL/GenBank/DDBJ whole genome shotgun (WGS) entry which is preliminary data.</text>
</comment>
<dbReference type="EMBL" id="REGN01005508">
    <property type="protein sequence ID" value="RNA13097.1"/>
    <property type="molecule type" value="Genomic_DNA"/>
</dbReference>
<reference evidence="2 3" key="1">
    <citation type="journal article" date="2018" name="Sci. Rep.">
        <title>Genomic signatures of local adaptation to the degree of environmental predictability in rotifers.</title>
        <authorList>
            <person name="Franch-Gras L."/>
            <person name="Hahn C."/>
            <person name="Garcia-Roger E.M."/>
            <person name="Carmona M.J."/>
            <person name="Serra M."/>
            <person name="Gomez A."/>
        </authorList>
    </citation>
    <scope>NUCLEOTIDE SEQUENCE [LARGE SCALE GENOMIC DNA]</scope>
    <source>
        <strain evidence="2">HYR1</strain>
    </source>
</reference>
<feature type="compositionally biased region" description="Basic and acidic residues" evidence="1">
    <location>
        <begin position="43"/>
        <end position="73"/>
    </location>
</feature>
<name>A0A3M7QNU1_BRAPC</name>
<dbReference type="Proteomes" id="UP000276133">
    <property type="component" value="Unassembled WGS sequence"/>
</dbReference>
<accession>A0A3M7QNU1</accession>
<sequence>MYKYGKNFKKPKKVRISDSENQRINDVIRIPVQVIKEARVPEADRSTHRFLNEEQPKSRNPIKESSEKMERQDHARRRSNRGKSYFNPLLGDNFVDRKSTRTLVYYRPPFDWYNSDRCEILDEYEEILVPDKSVYSRQSSDDSIYDRLDRYDYHQDHERERHRRRKDPYFDSELNRKKKNGVIKKEVVREREYKVEEEENLFSFSDPEKKSPIRKIDRLKKNRENDLNDVVENFNEITIDERKKYRKPPKRY</sequence>
<dbReference type="AlphaFoldDB" id="A0A3M7QNU1"/>
<organism evidence="2 3">
    <name type="scientific">Brachionus plicatilis</name>
    <name type="common">Marine rotifer</name>
    <name type="synonym">Brachionus muelleri</name>
    <dbReference type="NCBI Taxonomy" id="10195"/>
    <lineage>
        <taxon>Eukaryota</taxon>
        <taxon>Metazoa</taxon>
        <taxon>Spiralia</taxon>
        <taxon>Gnathifera</taxon>
        <taxon>Rotifera</taxon>
        <taxon>Eurotatoria</taxon>
        <taxon>Monogononta</taxon>
        <taxon>Pseudotrocha</taxon>
        <taxon>Ploima</taxon>
        <taxon>Brachionidae</taxon>
        <taxon>Brachionus</taxon>
    </lineage>
</organism>
<gene>
    <name evidence="2" type="ORF">BpHYR1_027358</name>
</gene>
<evidence type="ECO:0000256" key="1">
    <source>
        <dbReference type="SAM" id="MobiDB-lite"/>
    </source>
</evidence>
<evidence type="ECO:0000313" key="3">
    <source>
        <dbReference type="Proteomes" id="UP000276133"/>
    </source>
</evidence>
<keyword evidence="3" id="KW-1185">Reference proteome</keyword>
<protein>
    <submittedName>
        <fullName evidence="2">Uncharacterized protein</fullName>
    </submittedName>
</protein>